<feature type="transmembrane region" description="Helical" evidence="6">
    <location>
        <begin position="15"/>
        <end position="34"/>
    </location>
</feature>
<protein>
    <submittedName>
        <fullName evidence="9">Cation diffusion facilitator family transporter</fullName>
    </submittedName>
</protein>
<evidence type="ECO:0000256" key="1">
    <source>
        <dbReference type="ARBA" id="ARBA00004141"/>
    </source>
</evidence>
<dbReference type="Gene3D" id="1.20.1510.10">
    <property type="entry name" value="Cation efflux protein transmembrane domain"/>
    <property type="match status" value="1"/>
</dbReference>
<keyword evidence="5 6" id="KW-0472">Membrane</keyword>
<comment type="caution">
    <text evidence="9">The sequence shown here is derived from an EMBL/GenBank/DDBJ whole genome shotgun (WGS) entry which is preliminary data.</text>
</comment>
<dbReference type="Pfam" id="PF16916">
    <property type="entry name" value="ZT_dimer"/>
    <property type="match status" value="1"/>
</dbReference>
<evidence type="ECO:0000256" key="3">
    <source>
        <dbReference type="ARBA" id="ARBA00022692"/>
    </source>
</evidence>
<dbReference type="SUPFAM" id="SSF161111">
    <property type="entry name" value="Cation efflux protein transmembrane domain-like"/>
    <property type="match status" value="1"/>
</dbReference>
<dbReference type="InterPro" id="IPR027470">
    <property type="entry name" value="Cation_efflux_CTD"/>
</dbReference>
<keyword evidence="2" id="KW-0813">Transport</keyword>
<dbReference type="Pfam" id="PF01545">
    <property type="entry name" value="Cation_efflux"/>
    <property type="match status" value="1"/>
</dbReference>
<feature type="transmembrane region" description="Helical" evidence="6">
    <location>
        <begin position="171"/>
        <end position="192"/>
    </location>
</feature>
<dbReference type="EMBL" id="JAUHLN010000002">
    <property type="protein sequence ID" value="MDN4074249.1"/>
    <property type="molecule type" value="Genomic_DNA"/>
</dbReference>
<evidence type="ECO:0000313" key="9">
    <source>
        <dbReference type="EMBL" id="MDN4074249.1"/>
    </source>
</evidence>
<organism evidence="9 10">
    <name type="scientific">Fictibacillus terranigra</name>
    <dbReference type="NCBI Taxonomy" id="3058424"/>
    <lineage>
        <taxon>Bacteria</taxon>
        <taxon>Bacillati</taxon>
        <taxon>Bacillota</taxon>
        <taxon>Bacilli</taxon>
        <taxon>Bacillales</taxon>
        <taxon>Fictibacillaceae</taxon>
        <taxon>Fictibacillus</taxon>
    </lineage>
</organism>
<dbReference type="PANTHER" id="PTHR13414">
    <property type="entry name" value="HUEL-CATION TRANSPORTER"/>
    <property type="match status" value="1"/>
</dbReference>
<sequence length="327" mass="35107">MGQLFKLLKTGNKSAFLAAIVNTIIAIIKGGAYFMTGNVAMFAETMHSLGDAANQFFVFIGSALSKRGATGRFPNGFGRLVNLVLLGAVLIVGIMSFETIKEGFTHILHPAESTGFVINLVVLGAAVILEGFVLFKAMKEIMHEAGDTSSGAAVLVKSFGYLPKAKPATKLVFMEDMVATAGGLLAIIAIIISHYTTFHQAEGIASILIGLMMFFVVGKVFLDNAAGALGEADEEMEDKIGDLVLSDPDVKDVVDVTVIKEGEDLHVELEVEVDPSLTVAQADDIKDRLEEKILSEKGVADVTIEFDEDDGVQQWPDHRKNKAETEK</sequence>
<evidence type="ECO:0000256" key="5">
    <source>
        <dbReference type="ARBA" id="ARBA00023136"/>
    </source>
</evidence>
<evidence type="ECO:0000256" key="4">
    <source>
        <dbReference type="ARBA" id="ARBA00022989"/>
    </source>
</evidence>
<dbReference type="Proteomes" id="UP001168694">
    <property type="component" value="Unassembled WGS sequence"/>
</dbReference>
<dbReference type="InterPro" id="IPR002524">
    <property type="entry name" value="Cation_efflux"/>
</dbReference>
<name>A0ABT8E8N1_9BACL</name>
<dbReference type="InterPro" id="IPR036837">
    <property type="entry name" value="Cation_efflux_CTD_sf"/>
</dbReference>
<evidence type="ECO:0000259" key="8">
    <source>
        <dbReference type="Pfam" id="PF16916"/>
    </source>
</evidence>
<proteinExistence type="predicted"/>
<feature type="domain" description="Cation efflux protein transmembrane" evidence="7">
    <location>
        <begin position="16"/>
        <end position="225"/>
    </location>
</feature>
<feature type="transmembrane region" description="Helical" evidence="6">
    <location>
        <begin position="116"/>
        <end position="135"/>
    </location>
</feature>
<evidence type="ECO:0000259" key="7">
    <source>
        <dbReference type="Pfam" id="PF01545"/>
    </source>
</evidence>
<dbReference type="InterPro" id="IPR027469">
    <property type="entry name" value="Cation_efflux_TMD_sf"/>
</dbReference>
<feature type="domain" description="Cation efflux protein cytoplasmic" evidence="8">
    <location>
        <begin position="233"/>
        <end position="307"/>
    </location>
</feature>
<keyword evidence="3 6" id="KW-0812">Transmembrane</keyword>
<dbReference type="RefSeq" id="WP_290400317.1">
    <property type="nucleotide sequence ID" value="NZ_JAUHLN010000002.1"/>
</dbReference>
<feature type="transmembrane region" description="Helical" evidence="6">
    <location>
        <begin position="204"/>
        <end position="222"/>
    </location>
</feature>
<dbReference type="InterPro" id="IPR058533">
    <property type="entry name" value="Cation_efflux_TM"/>
</dbReference>
<evidence type="ECO:0000256" key="2">
    <source>
        <dbReference type="ARBA" id="ARBA00022448"/>
    </source>
</evidence>
<feature type="transmembrane region" description="Helical" evidence="6">
    <location>
        <begin position="77"/>
        <end position="96"/>
    </location>
</feature>
<comment type="subcellular location">
    <subcellularLocation>
        <location evidence="1">Membrane</location>
        <topology evidence="1">Multi-pass membrane protein</topology>
    </subcellularLocation>
</comment>
<dbReference type="PANTHER" id="PTHR13414:SF9">
    <property type="entry name" value="PROTON-COUPLED ZINC ANTIPORTER SLC30A9, MITOCHONDRIAL"/>
    <property type="match status" value="1"/>
</dbReference>
<keyword evidence="10" id="KW-1185">Reference proteome</keyword>
<reference evidence="9" key="1">
    <citation type="submission" date="2023-06" db="EMBL/GenBank/DDBJ databases">
        <title>Draft Genome Sequences of Representative Paenibacillus Polymyxa, Bacillus cereus, Fictibacillus sp., and Brevibacillus agri Strains Isolated from Amazonian Dark Earth.</title>
        <authorList>
            <person name="Pellegrinetti T.A."/>
            <person name="Cunha I.C.M."/>
            <person name="Chaves M.G."/>
            <person name="Freitas A.S."/>
            <person name="Silva A.V.R."/>
            <person name="Tsai S.M."/>
            <person name="Mendes L.W."/>
        </authorList>
    </citation>
    <scope>NUCLEOTIDE SEQUENCE</scope>
    <source>
        <strain evidence="9">CENA-BCM004</strain>
    </source>
</reference>
<dbReference type="SUPFAM" id="SSF160240">
    <property type="entry name" value="Cation efflux protein cytoplasmic domain-like"/>
    <property type="match status" value="1"/>
</dbReference>
<keyword evidence="4 6" id="KW-1133">Transmembrane helix</keyword>
<accession>A0ABT8E8N1</accession>
<evidence type="ECO:0000256" key="6">
    <source>
        <dbReference type="SAM" id="Phobius"/>
    </source>
</evidence>
<dbReference type="NCBIfam" id="TIGR01297">
    <property type="entry name" value="CDF"/>
    <property type="match status" value="1"/>
</dbReference>
<gene>
    <name evidence="9" type="ORF">QYF49_14735</name>
</gene>
<evidence type="ECO:0000313" key="10">
    <source>
        <dbReference type="Proteomes" id="UP001168694"/>
    </source>
</evidence>
<dbReference type="Gene3D" id="3.30.70.1350">
    <property type="entry name" value="Cation efflux protein, cytoplasmic domain"/>
    <property type="match status" value="1"/>
</dbReference>
<dbReference type="InterPro" id="IPR040177">
    <property type="entry name" value="SLC30A9"/>
</dbReference>